<dbReference type="PRINTS" id="PR00093">
    <property type="entry name" value="URICASE"/>
</dbReference>
<evidence type="ECO:0000313" key="10">
    <source>
        <dbReference type="Proteomes" id="UP000092482"/>
    </source>
</evidence>
<accession>A0A1B1NDS9</accession>
<feature type="binding site" evidence="7">
    <location>
        <position position="247"/>
    </location>
    <ligand>
        <name>5-hydroxyisourate</name>
        <dbReference type="ChEBI" id="CHEBI:18072"/>
    </ligand>
</feature>
<protein>
    <recommendedName>
        <fullName evidence="5 8">Uricase</fullName>
        <ecNumber evidence="5 8">1.7.3.3</ecNumber>
    </recommendedName>
    <alternativeName>
        <fullName evidence="5">Urate oxidase</fullName>
    </alternativeName>
</protein>
<feature type="binding site" evidence="7">
    <location>
        <position position="62"/>
    </location>
    <ligand>
        <name>urate</name>
        <dbReference type="ChEBI" id="CHEBI:17775"/>
    </ligand>
</feature>
<dbReference type="NCBIfam" id="TIGR03383">
    <property type="entry name" value="urate_oxi"/>
    <property type="match status" value="1"/>
</dbReference>
<comment type="pathway">
    <text evidence="1 5">Purine metabolism; urate degradation; (S)-allantoin from urate: step 1/3.</text>
</comment>
<feature type="binding site" evidence="7">
    <location>
        <position position="62"/>
    </location>
    <ligand>
        <name>5-hydroxyisourate</name>
        <dbReference type="ChEBI" id="CHEBI:18072"/>
    </ligand>
</feature>
<comment type="catalytic activity">
    <reaction evidence="5 8">
        <text>urate + O2 + H2O = 5-hydroxyisourate + H2O2</text>
        <dbReference type="Rhea" id="RHEA:21368"/>
        <dbReference type="ChEBI" id="CHEBI:15377"/>
        <dbReference type="ChEBI" id="CHEBI:15379"/>
        <dbReference type="ChEBI" id="CHEBI:16240"/>
        <dbReference type="ChEBI" id="CHEBI:17775"/>
        <dbReference type="ChEBI" id="CHEBI:18072"/>
        <dbReference type="EC" id="1.7.3.3"/>
    </reaction>
</comment>
<feature type="binding site" evidence="7">
    <location>
        <position position="221"/>
    </location>
    <ligand>
        <name>5-hydroxyisourate</name>
        <dbReference type="ChEBI" id="CHEBI:18072"/>
    </ligand>
</feature>
<evidence type="ECO:0000313" key="9">
    <source>
        <dbReference type="EMBL" id="ANS79582.1"/>
    </source>
</evidence>
<dbReference type="PIRSF" id="PIRSF000241">
    <property type="entry name" value="Urate_oxidase"/>
    <property type="match status" value="1"/>
</dbReference>
<dbReference type="Gene3D" id="3.10.270.10">
    <property type="entry name" value="Urate Oxidase"/>
    <property type="match status" value="1"/>
</dbReference>
<dbReference type="OrthoDB" id="9809009at2"/>
<dbReference type="GO" id="GO:0004846">
    <property type="term" value="F:urate oxidase activity"/>
    <property type="evidence" value="ECO:0007669"/>
    <property type="project" value="UniProtKB-EC"/>
</dbReference>
<feature type="active site" description="Charge relay system" evidence="6">
    <location>
        <position position="15"/>
    </location>
</feature>
<dbReference type="UniPathway" id="UPA00394">
    <property type="reaction ID" value="UER00650"/>
</dbReference>
<feature type="active site" description="Charge relay system" evidence="6">
    <location>
        <position position="62"/>
    </location>
</feature>
<dbReference type="Pfam" id="PF01014">
    <property type="entry name" value="Uricase"/>
    <property type="match status" value="2"/>
</dbReference>
<name>A0A1B1NDS9_9MICO</name>
<dbReference type="PATRIC" id="fig|1758689.4.peg.2276"/>
<dbReference type="InterPro" id="IPR002042">
    <property type="entry name" value="Uricase"/>
</dbReference>
<evidence type="ECO:0000256" key="5">
    <source>
        <dbReference type="PIRNR" id="PIRNR000241"/>
    </source>
</evidence>
<organism evidence="9 10">
    <name type="scientific">Serinicoccus hydrothermalis</name>
    <dbReference type="NCBI Taxonomy" id="1758689"/>
    <lineage>
        <taxon>Bacteria</taxon>
        <taxon>Bacillati</taxon>
        <taxon>Actinomycetota</taxon>
        <taxon>Actinomycetes</taxon>
        <taxon>Micrococcales</taxon>
        <taxon>Ornithinimicrobiaceae</taxon>
        <taxon>Serinicoccus</taxon>
    </lineage>
</organism>
<reference evidence="9 10" key="1">
    <citation type="submission" date="2016-03" db="EMBL/GenBank/DDBJ databases">
        <title>Shallow-sea hydrothermal system.</title>
        <authorList>
            <person name="Tang K."/>
        </authorList>
    </citation>
    <scope>NUCLEOTIDE SEQUENCE [LARGE SCALE GENOMIC DNA]</scope>
    <source>
        <strain evidence="9 10">JLT9</strain>
    </source>
</reference>
<dbReference type="InterPro" id="IPR019842">
    <property type="entry name" value="Uricase_CS"/>
</dbReference>
<feature type="binding site" evidence="7">
    <location>
        <position position="178"/>
    </location>
    <ligand>
        <name>5-hydroxyisourate</name>
        <dbReference type="ChEBI" id="CHEBI:18072"/>
    </ligand>
</feature>
<dbReference type="RefSeq" id="WP_066640072.1">
    <property type="nucleotide sequence ID" value="NZ_CP014989.1"/>
</dbReference>
<feature type="active site" description="Charge relay system" evidence="6">
    <location>
        <position position="249"/>
    </location>
</feature>
<dbReference type="EMBL" id="CP014989">
    <property type="protein sequence ID" value="ANS79582.1"/>
    <property type="molecule type" value="Genomic_DNA"/>
</dbReference>
<feature type="binding site" evidence="7">
    <location>
        <position position="247"/>
    </location>
    <ligand>
        <name>O2</name>
        <dbReference type="ChEBI" id="CHEBI:15379"/>
    </ligand>
</feature>
<keyword evidence="10" id="KW-1185">Reference proteome</keyword>
<evidence type="ECO:0000256" key="2">
    <source>
        <dbReference type="ARBA" id="ARBA00009760"/>
    </source>
</evidence>
<feature type="binding site" evidence="7">
    <location>
        <position position="247"/>
    </location>
    <ligand>
        <name>urate</name>
        <dbReference type="ChEBI" id="CHEBI:17775"/>
    </ligand>
</feature>
<comment type="function">
    <text evidence="5 8">Catalyzes the oxidation of uric acid to 5-hydroxyisourate, which is further processed to form (S)-allantoin.</text>
</comment>
<dbReference type="PANTHER" id="PTHR42874">
    <property type="entry name" value="URICASE"/>
    <property type="match status" value="1"/>
</dbReference>
<dbReference type="AlphaFoldDB" id="A0A1B1NDS9"/>
<feature type="binding site" evidence="7">
    <location>
        <position position="63"/>
    </location>
    <ligand>
        <name>5-hydroxyisourate</name>
        <dbReference type="ChEBI" id="CHEBI:18072"/>
    </ligand>
</feature>
<evidence type="ECO:0000256" key="8">
    <source>
        <dbReference type="RuleBase" id="RU004455"/>
    </source>
</evidence>
<proteinExistence type="inferred from homology"/>
<dbReference type="Proteomes" id="UP000092482">
    <property type="component" value="Chromosome"/>
</dbReference>
<dbReference type="STRING" id="1758689.SGUI_2186"/>
<comment type="similarity">
    <text evidence="2 5 8">Belongs to the uricase family.</text>
</comment>
<feature type="binding site" evidence="7">
    <location>
        <position position="161"/>
    </location>
    <ligand>
        <name>5-hydroxyisourate</name>
        <dbReference type="ChEBI" id="CHEBI:18072"/>
    </ligand>
</feature>
<feature type="binding site" evidence="7">
    <location>
        <position position="63"/>
    </location>
    <ligand>
        <name>urate</name>
        <dbReference type="ChEBI" id="CHEBI:17775"/>
    </ligand>
</feature>
<evidence type="ECO:0000256" key="3">
    <source>
        <dbReference type="ARBA" id="ARBA00022631"/>
    </source>
</evidence>
<feature type="binding site" evidence="7">
    <location>
        <position position="178"/>
    </location>
    <ligand>
        <name>urate</name>
        <dbReference type="ChEBI" id="CHEBI:17775"/>
    </ligand>
</feature>
<dbReference type="PROSITE" id="PS00366">
    <property type="entry name" value="URICASE"/>
    <property type="match status" value="1"/>
</dbReference>
<evidence type="ECO:0000256" key="1">
    <source>
        <dbReference type="ARBA" id="ARBA00004831"/>
    </source>
</evidence>
<dbReference type="KEGG" id="serj:SGUI_2186"/>
<keyword evidence="4 5" id="KW-0560">Oxidoreductase</keyword>
<feature type="binding site" evidence="7">
    <location>
        <position position="221"/>
    </location>
    <ligand>
        <name>urate</name>
        <dbReference type="ChEBI" id="CHEBI:17775"/>
    </ligand>
</feature>
<dbReference type="SUPFAM" id="SSF55620">
    <property type="entry name" value="Tetrahydrobiopterin biosynthesis enzymes-like"/>
    <property type="match status" value="2"/>
</dbReference>
<feature type="binding site" evidence="7">
    <location>
        <position position="161"/>
    </location>
    <ligand>
        <name>urate</name>
        <dbReference type="ChEBI" id="CHEBI:17775"/>
    </ligand>
</feature>
<keyword evidence="3 5" id="KW-0659">Purine metabolism</keyword>
<feature type="binding site" evidence="7">
    <location>
        <position position="62"/>
    </location>
    <ligand>
        <name>O2</name>
        <dbReference type="ChEBI" id="CHEBI:15379"/>
    </ligand>
</feature>
<dbReference type="GO" id="GO:0006144">
    <property type="term" value="P:purine nucleobase metabolic process"/>
    <property type="evidence" value="ECO:0007669"/>
    <property type="project" value="UniProtKB-KW"/>
</dbReference>
<dbReference type="EC" id="1.7.3.3" evidence="5 8"/>
<evidence type="ECO:0000256" key="7">
    <source>
        <dbReference type="PIRSR" id="PIRSR000241-2"/>
    </source>
</evidence>
<evidence type="ECO:0000256" key="4">
    <source>
        <dbReference type="ARBA" id="ARBA00023002"/>
    </source>
</evidence>
<gene>
    <name evidence="9" type="ORF">SGUI_2186</name>
</gene>
<dbReference type="PANTHER" id="PTHR42874:SF1">
    <property type="entry name" value="URICASE"/>
    <property type="match status" value="1"/>
</dbReference>
<sequence length="299" mass="32953">MSSNGYVLGHSQYGKAETHVVRVYRDDPEAPHDIVDYNVSVALSGDFADTHLTGDNAKVLTTDATKNTVYGFTKEHGEEARTPEGLALALANHFVDTVEHVHSARITVEAFGWRRSHDHPHAFVKAGDYVRTVSVRRSAEGVSVVSGVKNLTVLKTTDSEFHGFFQDRFTSLKPTDDRIMATAVRAQWAHEGTDVDWDASFAAVLDAMTGAFASSYSYALQQTVWEMGQAVLDAAPSVLDVRFSCPNVHHFVIDLSPYGIENNREVHHADDRPYGLIEATVKRSEDVDTTAAYDPGQAW</sequence>
<dbReference type="GO" id="GO:0019628">
    <property type="term" value="P:urate catabolic process"/>
    <property type="evidence" value="ECO:0007669"/>
    <property type="project" value="UniProtKB-UniPathway"/>
</dbReference>
<evidence type="ECO:0000256" key="6">
    <source>
        <dbReference type="PIRSR" id="PIRSR000241-1"/>
    </source>
</evidence>